<organism evidence="1 2">
    <name type="scientific">Colletotrichum tanaceti</name>
    <dbReference type="NCBI Taxonomy" id="1306861"/>
    <lineage>
        <taxon>Eukaryota</taxon>
        <taxon>Fungi</taxon>
        <taxon>Dikarya</taxon>
        <taxon>Ascomycota</taxon>
        <taxon>Pezizomycotina</taxon>
        <taxon>Sordariomycetes</taxon>
        <taxon>Hypocreomycetidae</taxon>
        <taxon>Glomerellales</taxon>
        <taxon>Glomerellaceae</taxon>
        <taxon>Colletotrichum</taxon>
        <taxon>Colletotrichum destructivum species complex</taxon>
    </lineage>
</organism>
<comment type="caution">
    <text evidence="1">The sequence shown here is derived from an EMBL/GenBank/DDBJ whole genome shotgun (WGS) entry which is preliminary data.</text>
</comment>
<accession>A0A4V6DIG9</accession>
<keyword evidence="2" id="KW-1185">Reference proteome</keyword>
<gene>
    <name evidence="1" type="ORF">CTA1_948</name>
</gene>
<evidence type="ECO:0000313" key="2">
    <source>
        <dbReference type="Proteomes" id="UP000310108"/>
    </source>
</evidence>
<sequence length="194" mass="22045">MGTGTATQVISKEMAPLRHHSDQIPRLEELPLLLRQIPDIVLEIASHLPTESAMCLALSCKPLYGLLFGRARRKMKEDGGRASFLFFLLKDLKRTHDGIYLCHFCTKLRQWRCRDGGLGWCPCCPTIGEELSNAKHAADQEHDCITDRSYFTYTFRGVECNGDFSRWVMHRERGGFRSCCGWRPSPTTNHPSTG</sequence>
<evidence type="ECO:0000313" key="1">
    <source>
        <dbReference type="EMBL" id="TKW59136.1"/>
    </source>
</evidence>
<protein>
    <recommendedName>
        <fullName evidence="3">F-box domain-containing protein</fullName>
    </recommendedName>
</protein>
<reference evidence="1 2" key="1">
    <citation type="journal article" date="2019" name="PLoS ONE">
        <title>Comparative genome analysis indicates high evolutionary potential of pathogenicity genes in Colletotrichum tanaceti.</title>
        <authorList>
            <person name="Lelwala R.V."/>
            <person name="Korhonen P.K."/>
            <person name="Young N.D."/>
            <person name="Scott J.B."/>
            <person name="Ades P.A."/>
            <person name="Gasser R.B."/>
            <person name="Taylor P.W.J."/>
        </authorList>
    </citation>
    <scope>NUCLEOTIDE SEQUENCE [LARGE SCALE GENOMIC DNA]</scope>
    <source>
        <strain evidence="1">BRIP57314</strain>
    </source>
</reference>
<dbReference type="Proteomes" id="UP000310108">
    <property type="component" value="Unassembled WGS sequence"/>
</dbReference>
<proteinExistence type="predicted"/>
<name>A0A4V6DIG9_9PEZI</name>
<dbReference type="EMBL" id="PJEX01000013">
    <property type="protein sequence ID" value="TKW59136.1"/>
    <property type="molecule type" value="Genomic_DNA"/>
</dbReference>
<dbReference type="AlphaFoldDB" id="A0A4V6DIG9"/>
<evidence type="ECO:0008006" key="3">
    <source>
        <dbReference type="Google" id="ProtNLM"/>
    </source>
</evidence>